<dbReference type="InterPro" id="IPR036388">
    <property type="entry name" value="WH-like_DNA-bd_sf"/>
</dbReference>
<dbReference type="PANTHER" id="PTHR10855">
    <property type="entry name" value="26S PROTEASOME NON-ATPASE REGULATORY SUBUNIT 12/COP9 SIGNALOSOME COMPLEX SUBUNIT 4"/>
    <property type="match status" value="1"/>
</dbReference>
<evidence type="ECO:0000256" key="1">
    <source>
        <dbReference type="ARBA" id="ARBA00006397"/>
    </source>
</evidence>
<dbReference type="Pfam" id="PF18098">
    <property type="entry name" value="RPN5_C"/>
    <property type="match status" value="1"/>
</dbReference>
<dbReference type="SUPFAM" id="SSF46785">
    <property type="entry name" value="Winged helix' DNA-binding domain"/>
    <property type="match status" value="1"/>
</dbReference>
<organism evidence="4 5">
    <name type="scientific">Ambispora leptoticha</name>
    <dbReference type="NCBI Taxonomy" id="144679"/>
    <lineage>
        <taxon>Eukaryota</taxon>
        <taxon>Fungi</taxon>
        <taxon>Fungi incertae sedis</taxon>
        <taxon>Mucoromycota</taxon>
        <taxon>Glomeromycotina</taxon>
        <taxon>Glomeromycetes</taxon>
        <taxon>Archaeosporales</taxon>
        <taxon>Ambisporaceae</taxon>
        <taxon>Ambispora</taxon>
    </lineage>
</organism>
<dbReference type="InterPro" id="IPR054559">
    <property type="entry name" value="PSMD12-CSN4-like_N"/>
</dbReference>
<name>A0A9N9A6N0_9GLOM</name>
<dbReference type="InterPro" id="IPR040896">
    <property type="entry name" value="RPN5_C"/>
</dbReference>
<dbReference type="PANTHER" id="PTHR10855:SF1">
    <property type="entry name" value="26S PROTEASOME NON-ATPASE REGULATORY SUBUNIT 12"/>
    <property type="match status" value="1"/>
</dbReference>
<comment type="caution">
    <text evidence="4">The sequence shown here is derived from an EMBL/GenBank/DDBJ whole genome shotgun (WGS) entry which is preliminary data.</text>
</comment>
<evidence type="ECO:0000313" key="4">
    <source>
        <dbReference type="EMBL" id="CAG8521656.1"/>
    </source>
</evidence>
<proteinExistence type="inferred from homology"/>
<keyword evidence="5" id="KW-1185">Reference proteome</keyword>
<sequence>MSNGKLAKPEEDFSASVDQLLPETEALAKQGLLNQALEQLLSLEKQTRQAADLDSSTRVLVHTVKLIHTYGDWKLLNEYVVLLSKKHGQLKQAITKMIQETMSYLDATPDLETKLELIVTLRTVTEGKIYVEVERARLTRMLSKIREDEGKINEAADILQELQVETFGSMDKREKTDFILEQMRLTLAKQDYTRTQIVSRKINTKFFADPEQQDLKLRYYQLMIQHALHEEQYLNVCKYYRQVYDTPSIKEDESKWRDILQNVIYFIVLSPYDNEQNDLLHRIYEDPNLIKLSLHYELVKCFITPELMRWPRIQELYGVALVQTPVFSQTDEDGKKRWQELHKRVIEHNIRVVAKYYTRIRTKRLTQLLDLNDQDTEDFLSKLVVSKTIYAKIDRPDGIVSFAAPKDANTVLNDWSNNVNSLLGLIEKTCHLITKEEMLHSIARVK</sequence>
<dbReference type="OrthoDB" id="268763at2759"/>
<protein>
    <submittedName>
        <fullName evidence="4">7151_t:CDS:1</fullName>
    </submittedName>
</protein>
<evidence type="ECO:0000313" key="5">
    <source>
        <dbReference type="Proteomes" id="UP000789508"/>
    </source>
</evidence>
<dbReference type="EMBL" id="CAJVPS010001043">
    <property type="protein sequence ID" value="CAG8521656.1"/>
    <property type="molecule type" value="Genomic_DNA"/>
</dbReference>
<dbReference type="InterPro" id="IPR036390">
    <property type="entry name" value="WH_DNA-bd_sf"/>
</dbReference>
<reference evidence="4" key="1">
    <citation type="submission" date="2021-06" db="EMBL/GenBank/DDBJ databases">
        <authorList>
            <person name="Kallberg Y."/>
            <person name="Tangrot J."/>
            <person name="Rosling A."/>
        </authorList>
    </citation>
    <scope>NUCLEOTIDE SEQUENCE</scope>
    <source>
        <strain evidence="4">FL130A</strain>
    </source>
</reference>
<dbReference type="PROSITE" id="PS50250">
    <property type="entry name" value="PCI"/>
    <property type="match status" value="1"/>
</dbReference>
<evidence type="ECO:0000256" key="2">
    <source>
        <dbReference type="ARBA" id="ARBA00022942"/>
    </source>
</evidence>
<dbReference type="AlphaFoldDB" id="A0A9N9A6N0"/>
<dbReference type="Pfam" id="PF01399">
    <property type="entry name" value="PCI"/>
    <property type="match status" value="1"/>
</dbReference>
<dbReference type="GO" id="GO:0008541">
    <property type="term" value="C:proteasome regulatory particle, lid subcomplex"/>
    <property type="evidence" value="ECO:0007669"/>
    <property type="project" value="TreeGrafter"/>
</dbReference>
<dbReference type="Gene3D" id="1.10.10.10">
    <property type="entry name" value="Winged helix-like DNA-binding domain superfamily/Winged helix DNA-binding domain"/>
    <property type="match status" value="1"/>
</dbReference>
<dbReference type="InterPro" id="IPR000717">
    <property type="entry name" value="PCI_dom"/>
</dbReference>
<dbReference type="GO" id="GO:0005737">
    <property type="term" value="C:cytoplasm"/>
    <property type="evidence" value="ECO:0007669"/>
    <property type="project" value="TreeGrafter"/>
</dbReference>
<dbReference type="GO" id="GO:0005634">
    <property type="term" value="C:nucleus"/>
    <property type="evidence" value="ECO:0007669"/>
    <property type="project" value="UniProtKB-ARBA"/>
</dbReference>
<dbReference type="Proteomes" id="UP000789508">
    <property type="component" value="Unassembled WGS sequence"/>
</dbReference>
<dbReference type="FunFam" id="1.10.10.10:FF:000070">
    <property type="entry name" value="26S proteasome non-ATPase regulatory subunit 12"/>
    <property type="match status" value="1"/>
</dbReference>
<feature type="domain" description="PCI" evidence="3">
    <location>
        <begin position="232"/>
        <end position="407"/>
    </location>
</feature>
<keyword evidence="2" id="KW-0647">Proteasome</keyword>
<comment type="similarity">
    <text evidence="1">Belongs to the proteasome subunit p55 family.</text>
</comment>
<accession>A0A9N9A6N0</accession>
<dbReference type="InterPro" id="IPR040134">
    <property type="entry name" value="PSMD12/CSN4"/>
</dbReference>
<gene>
    <name evidence="4" type="ORF">ALEPTO_LOCUS4498</name>
</gene>
<evidence type="ECO:0000259" key="3">
    <source>
        <dbReference type="PROSITE" id="PS50250"/>
    </source>
</evidence>
<dbReference type="SMART" id="SM00088">
    <property type="entry name" value="PINT"/>
    <property type="match status" value="1"/>
</dbReference>
<dbReference type="Pfam" id="PF22241">
    <property type="entry name" value="PSMD12-CSN4_N"/>
    <property type="match status" value="1"/>
</dbReference>